<accession>A0ACC0C517</accession>
<organism evidence="1 2">
    <name type="scientific">Catharanthus roseus</name>
    <name type="common">Madagascar periwinkle</name>
    <name type="synonym">Vinca rosea</name>
    <dbReference type="NCBI Taxonomy" id="4058"/>
    <lineage>
        <taxon>Eukaryota</taxon>
        <taxon>Viridiplantae</taxon>
        <taxon>Streptophyta</taxon>
        <taxon>Embryophyta</taxon>
        <taxon>Tracheophyta</taxon>
        <taxon>Spermatophyta</taxon>
        <taxon>Magnoliopsida</taxon>
        <taxon>eudicotyledons</taxon>
        <taxon>Gunneridae</taxon>
        <taxon>Pentapetalae</taxon>
        <taxon>asterids</taxon>
        <taxon>lamiids</taxon>
        <taxon>Gentianales</taxon>
        <taxon>Apocynaceae</taxon>
        <taxon>Rauvolfioideae</taxon>
        <taxon>Vinceae</taxon>
        <taxon>Catharanthinae</taxon>
        <taxon>Catharanthus</taxon>
    </lineage>
</organism>
<sequence>MGLPFAFYEAKYFKPSFVVKLYERCLIACANYPDYWIRYVLCMETCGSTDLSDNALARATQVFVKRQPEIHLFSARFREQRGDIAGARAAYQLVHTEISPGLLEAIIKHANMENRLGNLEDACSLYEQAIVIEKAKEHSQTLPLLFAQYARFVFLVSGKVEKAREILDQAVENTQLSKPLLQALIHLESVQSLPKRIDYLDSLVERFVVANPDSSSIASTADREEVSSIFLEFLDLFGDAHFIKKADDRHAKLFLPHRSTSESKKRQAEDYLNSDKTKLAKSGVPSSGSSMIAQNQWQAGYGVQQGWPQAAQSQVQQWTPGYNQQAAYSTYSAYGSSYPQAQAQAPAASVPQPAAYGAYPPTYPPQAFGQQSYAQPAAAATLAPAQQSTASSAYYGSYY</sequence>
<keyword evidence="2" id="KW-1185">Reference proteome</keyword>
<proteinExistence type="predicted"/>
<reference evidence="2" key="1">
    <citation type="journal article" date="2023" name="Nat. Plants">
        <title>Single-cell RNA sequencing provides a high-resolution roadmap for understanding the multicellular compartmentation of specialized metabolism.</title>
        <authorList>
            <person name="Sun S."/>
            <person name="Shen X."/>
            <person name="Li Y."/>
            <person name="Li Y."/>
            <person name="Wang S."/>
            <person name="Li R."/>
            <person name="Zhang H."/>
            <person name="Shen G."/>
            <person name="Guo B."/>
            <person name="Wei J."/>
            <person name="Xu J."/>
            <person name="St-Pierre B."/>
            <person name="Chen S."/>
            <person name="Sun C."/>
        </authorList>
    </citation>
    <scope>NUCLEOTIDE SEQUENCE [LARGE SCALE GENOMIC DNA]</scope>
</reference>
<protein>
    <submittedName>
        <fullName evidence="1">Uncharacterized protein</fullName>
    </submittedName>
</protein>
<gene>
    <name evidence="1" type="ORF">M9H77_01275</name>
</gene>
<dbReference type="EMBL" id="CM044701">
    <property type="protein sequence ID" value="KAI5680048.1"/>
    <property type="molecule type" value="Genomic_DNA"/>
</dbReference>
<dbReference type="Proteomes" id="UP001060085">
    <property type="component" value="Linkage Group LG01"/>
</dbReference>
<evidence type="ECO:0000313" key="1">
    <source>
        <dbReference type="EMBL" id="KAI5680048.1"/>
    </source>
</evidence>
<comment type="caution">
    <text evidence="1">The sequence shown here is derived from an EMBL/GenBank/DDBJ whole genome shotgun (WGS) entry which is preliminary data.</text>
</comment>
<name>A0ACC0C517_CATRO</name>
<evidence type="ECO:0000313" key="2">
    <source>
        <dbReference type="Proteomes" id="UP001060085"/>
    </source>
</evidence>